<gene>
    <name evidence="2" type="ORF">QYM36_016685</name>
</gene>
<keyword evidence="1" id="KW-1133">Transmembrane helix</keyword>
<feature type="transmembrane region" description="Helical" evidence="1">
    <location>
        <begin position="121"/>
        <end position="141"/>
    </location>
</feature>
<evidence type="ECO:0000313" key="2">
    <source>
        <dbReference type="EMBL" id="KAK2704372.1"/>
    </source>
</evidence>
<evidence type="ECO:0000313" key="3">
    <source>
        <dbReference type="Proteomes" id="UP001187531"/>
    </source>
</evidence>
<organism evidence="2 3">
    <name type="scientific">Artemia franciscana</name>
    <name type="common">Brine shrimp</name>
    <name type="synonym">Artemia sanfranciscana</name>
    <dbReference type="NCBI Taxonomy" id="6661"/>
    <lineage>
        <taxon>Eukaryota</taxon>
        <taxon>Metazoa</taxon>
        <taxon>Ecdysozoa</taxon>
        <taxon>Arthropoda</taxon>
        <taxon>Crustacea</taxon>
        <taxon>Branchiopoda</taxon>
        <taxon>Anostraca</taxon>
        <taxon>Artemiidae</taxon>
        <taxon>Artemia</taxon>
    </lineage>
</organism>
<protein>
    <submittedName>
        <fullName evidence="2">Uncharacterized protein</fullName>
    </submittedName>
</protein>
<keyword evidence="1" id="KW-0472">Membrane</keyword>
<name>A0AA88HFB6_ARTSF</name>
<dbReference type="Proteomes" id="UP001187531">
    <property type="component" value="Unassembled WGS sequence"/>
</dbReference>
<proteinExistence type="predicted"/>
<accession>A0AA88HFB6</accession>
<comment type="caution">
    <text evidence="2">The sequence shown here is derived from an EMBL/GenBank/DDBJ whole genome shotgun (WGS) entry which is preliminary data.</text>
</comment>
<dbReference type="AlphaFoldDB" id="A0AA88HFB6"/>
<feature type="transmembrane region" description="Helical" evidence="1">
    <location>
        <begin position="53"/>
        <end position="74"/>
    </location>
</feature>
<evidence type="ECO:0000256" key="1">
    <source>
        <dbReference type="SAM" id="Phobius"/>
    </source>
</evidence>
<keyword evidence="3" id="KW-1185">Reference proteome</keyword>
<reference evidence="2" key="1">
    <citation type="submission" date="2023-07" db="EMBL/GenBank/DDBJ databases">
        <title>Chromosome-level genome assembly of Artemia franciscana.</title>
        <authorList>
            <person name="Jo E."/>
        </authorList>
    </citation>
    <scope>NUCLEOTIDE SEQUENCE</scope>
    <source>
        <tissue evidence="2">Whole body</tissue>
    </source>
</reference>
<sequence>MFVFGSSKQKPGLEVTGSRSADVYGYYNDNGKIILLQRSDVASDGCNSGNNELLHILALLALSLLAIYLLLIVVNTQDEDNGDAGNGDNENQGVGNNILRRMKRSIDLQKKDTKRGRIENLLYFFVLFVFKTRLGSFRNLFLKKENRNYFVPPVDCVLRLAALE</sequence>
<keyword evidence="1" id="KW-0812">Transmembrane</keyword>
<dbReference type="EMBL" id="JAVRJZ010000021">
    <property type="protein sequence ID" value="KAK2704372.1"/>
    <property type="molecule type" value="Genomic_DNA"/>
</dbReference>